<feature type="compositionally biased region" description="Low complexity" evidence="2">
    <location>
        <begin position="121"/>
        <end position="132"/>
    </location>
</feature>
<dbReference type="Proteomes" id="UP001105220">
    <property type="component" value="Unplaced"/>
</dbReference>
<dbReference type="EnsemblMetazoa" id="ACON007083-RA">
    <property type="protein sequence ID" value="ACON007083-PA"/>
    <property type="gene ID" value="ACON007083"/>
</dbReference>
<feature type="compositionally biased region" description="Basic and acidic residues" evidence="2">
    <location>
        <begin position="816"/>
        <end position="827"/>
    </location>
</feature>
<feature type="region of interest" description="Disordered" evidence="2">
    <location>
        <begin position="29"/>
        <end position="156"/>
    </location>
</feature>
<evidence type="ECO:0000313" key="4">
    <source>
        <dbReference type="Proteomes" id="UP001105220"/>
    </source>
</evidence>
<feature type="compositionally biased region" description="Basic and acidic residues" evidence="2">
    <location>
        <begin position="29"/>
        <end position="53"/>
    </location>
</feature>
<sequence length="934" mass="105066">MSYTEYSKELEAFIAKQRQLLELDKERIQRIKQEDPHTRHTPSRPEELQKDDVSVEEIASDNCPANDKLSKEKVNSQLSKKTATVPDVEAGPSGKAPRERNVSSASSIDSRPNMDHRARNVVATPTTPTDAAPSPPPATVPSAARAKQMSPQQDEMEQWVSDTFFSYFPSFNKKQKEKKTVLSRTRQQEYQEYLKNIPEVTTKHQQYMQKYGTGKSPGGTEATNEKGTGNAPTSPPAAAGTGPGGGATGQPQVRFGKSLVAEGNSNYRKGSPREKLIQDLAHTDLPTILNTDTIDRRNRMLADVRIWESRRKLEYQKELIKQIEEKRKEVERLREKEKLEEEMLTSRLEQQLKTMQLEEQLEHERLRSEKIRIANEQNHIRRLQLLANLENDHKVFNPYDGQRKAFSENGGKAAAAAASSDTKPTVPQPNGGAFSSGDERTKAAYQRYISNSATQQQEKQQPTHLHPFVSVAPAVSTNALALSTEQEDYESSSETTADTSVMVGGGGGAVDDHRFQYCKSCRTDGDRSRLPLQPALGKHSKRRQHCAKCKRPEAYNGGKRGEDGNSRCIRCERTMKRAMNGTKGASLCAVCTLSTEADQQNKNFLYHPKKQQYHHTERRHHRAPLETDDDDVQVHRAVATTTTTTTSTVSPSQKNPFKVIDIQYHESDNEHGDLDVLNPVIVRNNYRKPPFSLNIDKDSLFHPSKKPPEPVFTVNIRNGEVFVDNKLRSGGAGPSRYAPPDSPPLSDGDGETSSATVGDDLMDDRIAKYVRHYNTLWMKRGNGRKGNSKGQQHNDYHHHHHHSSHHHHQQHHHNHREQEQHSNDRVKGNKTGPLLPSLSPPKVYVSDRPDNLKSDALKLMEKKWEVRKSGVKGVEKELLNNSFSFSKKVPAVERTKVNEKGSTRVLTQLGAIRKQLQLEQLQMDGGPSGYSKNY</sequence>
<evidence type="ECO:0000256" key="1">
    <source>
        <dbReference type="SAM" id="Coils"/>
    </source>
</evidence>
<feature type="compositionally biased region" description="Basic residues" evidence="2">
    <location>
        <begin position="796"/>
        <end position="815"/>
    </location>
</feature>
<keyword evidence="4" id="KW-1185">Reference proteome</keyword>
<dbReference type="VEuPathDB" id="VectorBase:ACMO_011034"/>
<keyword evidence="1" id="KW-0175">Coiled coil</keyword>
<protein>
    <submittedName>
        <fullName evidence="3">Uncharacterized protein</fullName>
    </submittedName>
</protein>
<organism evidence="3 4">
    <name type="scientific">Anopheles coluzzii</name>
    <name type="common">African malaria mosquito</name>
    <dbReference type="NCBI Taxonomy" id="1518534"/>
    <lineage>
        <taxon>Eukaryota</taxon>
        <taxon>Metazoa</taxon>
        <taxon>Ecdysozoa</taxon>
        <taxon>Arthropoda</taxon>
        <taxon>Hexapoda</taxon>
        <taxon>Insecta</taxon>
        <taxon>Pterygota</taxon>
        <taxon>Neoptera</taxon>
        <taxon>Endopterygota</taxon>
        <taxon>Diptera</taxon>
        <taxon>Nematocera</taxon>
        <taxon>Culicoidea</taxon>
        <taxon>Culicidae</taxon>
        <taxon>Anophelinae</taxon>
        <taxon>Anopheles</taxon>
    </lineage>
</organism>
<feature type="region of interest" description="Disordered" evidence="2">
    <location>
        <begin position="725"/>
        <end position="759"/>
    </location>
</feature>
<feature type="coiled-coil region" evidence="1">
    <location>
        <begin position="313"/>
        <end position="343"/>
    </location>
</feature>
<dbReference type="VEuPathDB" id="VectorBase:ACON007083"/>
<feature type="region of interest" description="Disordered" evidence="2">
    <location>
        <begin position="779"/>
        <end position="849"/>
    </location>
</feature>
<evidence type="ECO:0000256" key="2">
    <source>
        <dbReference type="SAM" id="MobiDB-lite"/>
    </source>
</evidence>
<feature type="region of interest" description="Disordered" evidence="2">
    <location>
        <begin position="210"/>
        <end position="252"/>
    </location>
</feature>
<reference key="1">
    <citation type="journal article" date="2019" name="Genes (Basel)">
        <title>A High-Quality De novo Genome Assembly from a Single Mosquito Using PacBio Sequencing.</title>
        <authorList>
            <person name="Kingan S.B."/>
            <person name="Heaton H."/>
            <person name="Cudini J."/>
            <person name="Lambert C.C."/>
            <person name="Baybayan P."/>
            <person name="Galvin B.D."/>
            <person name="Durbin R."/>
            <person name="Korlach J."/>
            <person name="Lawniczak M.K.N."/>
        </authorList>
    </citation>
    <scope>NUCLEOTIDE SEQUENCE [LARGE SCALE GENOMIC DNA]</scope>
    <source>
        <strain>Mali-NIH</strain>
    </source>
</reference>
<feature type="region of interest" description="Disordered" evidence="2">
    <location>
        <begin position="483"/>
        <end position="505"/>
    </location>
</feature>
<dbReference type="AlphaFoldDB" id="A0A6E8VRW7"/>
<evidence type="ECO:0000313" key="3">
    <source>
        <dbReference type="EnsemblMetazoa" id="ACON007083-PA"/>
    </source>
</evidence>
<reference evidence="3" key="2">
    <citation type="submission" date="2020-05" db="UniProtKB">
        <authorList>
            <consortium name="EnsemblMetazoa"/>
        </authorList>
    </citation>
    <scope>IDENTIFICATION</scope>
    <source>
        <strain evidence="3">Ngousso</strain>
    </source>
</reference>
<feature type="compositionally biased region" description="Low complexity" evidence="2">
    <location>
        <begin position="227"/>
        <end position="240"/>
    </location>
</feature>
<dbReference type="VEuPathDB" id="VectorBase:ACON2_031421"/>
<feature type="region of interest" description="Disordered" evidence="2">
    <location>
        <begin position="400"/>
        <end position="438"/>
    </location>
</feature>
<accession>A0A6E8VRW7</accession>
<name>A0A6E8VRW7_ANOCL</name>
<proteinExistence type="predicted"/>